<evidence type="ECO:0000256" key="9">
    <source>
        <dbReference type="ARBA" id="ARBA00023136"/>
    </source>
</evidence>
<evidence type="ECO:0000256" key="8">
    <source>
        <dbReference type="ARBA" id="ARBA00023065"/>
    </source>
</evidence>
<dbReference type="PROSITE" id="PS50283">
    <property type="entry name" value="NA_SOLUT_SYMP_3"/>
    <property type="match status" value="1"/>
</dbReference>
<dbReference type="InterPro" id="IPR051163">
    <property type="entry name" value="Sodium:Solute_Symporter_SSF"/>
</dbReference>
<sequence length="608" mass="68133">MHQTLDWIDWSVLLLTLLTIVGYGTWKTRGSKNVQDYVKGGNTTKWWTIGLSVMATQASAITFLSTTGQAFSDGMGFVQFYFGLPIAMVIICMVFIPLYHRLKVYTAYEFLENRFDLKTRSLTAILFLIQRGLAAGITIFAPAIILSVVLGWNIVTLNIAIGLLVIIYTVSGGTKAVTVTQKQQMFVIFAGMLAALYVVIDLIPDEVSFTEAIDIAGATGKMEVLDFSFDLENRYTVWTGLIGGTFLMLSYFGTDQSQVQRYLSGKSMKEMQMGLLFNGLLKVPMQFFILLVGVMVFVFYQFNPAPLNFIDASTQTVLSSEYGNDYRALQKKQEELFNLKKNISLEFASGESKEDDAKQKLAEIDNLEKTYRLESKFLIKKAIDPEYTREYEALKNEVSNLQSDSTSLVYKEKSIALSNLYKDAAKDTQTNDRDYMFIRFILNHLPVGLIGLLLAVILSAAMSSTASEINALATITSIDLYGRNLKEDKGEEHMVKMTKWFTLGWGIVAIIIACFANLAENLIQLVNIIGSIFYGNVLGIFLLAFFFKHIRGNAVFFGALITQVVIIALYFMDNEGIINLPYLWLNLIGCIVVIIIANLLQMFTKNKA</sequence>
<reference evidence="14" key="1">
    <citation type="submission" date="2023-07" db="EMBL/GenBank/DDBJ databases">
        <authorList>
            <person name="Yue Y."/>
        </authorList>
    </citation>
    <scope>NUCLEOTIDE SEQUENCE [LARGE SCALE GENOMIC DNA]</scope>
    <source>
        <strain evidence="14">2Y89</strain>
    </source>
</reference>
<evidence type="ECO:0000256" key="11">
    <source>
        <dbReference type="RuleBase" id="RU362091"/>
    </source>
</evidence>
<feature type="transmembrane region" description="Helical" evidence="12">
    <location>
        <begin position="500"/>
        <end position="519"/>
    </location>
</feature>
<feature type="transmembrane region" description="Helical" evidence="12">
    <location>
        <begin position="7"/>
        <end position="26"/>
    </location>
</feature>
<feature type="transmembrane region" description="Helical" evidence="12">
    <location>
        <begin position="436"/>
        <end position="458"/>
    </location>
</feature>
<dbReference type="InterPro" id="IPR038377">
    <property type="entry name" value="Na/Glc_symporter_sf"/>
</dbReference>
<feature type="transmembrane region" description="Helical" evidence="12">
    <location>
        <begin position="183"/>
        <end position="200"/>
    </location>
</feature>
<evidence type="ECO:0000256" key="5">
    <source>
        <dbReference type="ARBA" id="ARBA00022692"/>
    </source>
</evidence>
<evidence type="ECO:0000313" key="13">
    <source>
        <dbReference type="EMBL" id="MCA0154210.1"/>
    </source>
</evidence>
<proteinExistence type="inferred from homology"/>
<keyword evidence="10" id="KW-0739">Sodium transport</keyword>
<protein>
    <submittedName>
        <fullName evidence="13">Sodium:solute symporter</fullName>
    </submittedName>
</protein>
<feature type="transmembrane region" description="Helical" evidence="12">
    <location>
        <begin position="275"/>
        <end position="300"/>
    </location>
</feature>
<dbReference type="InterPro" id="IPR001734">
    <property type="entry name" value="Na/solute_symporter"/>
</dbReference>
<evidence type="ECO:0000256" key="2">
    <source>
        <dbReference type="ARBA" id="ARBA00006434"/>
    </source>
</evidence>
<evidence type="ECO:0000256" key="1">
    <source>
        <dbReference type="ARBA" id="ARBA00004651"/>
    </source>
</evidence>
<dbReference type="Proteomes" id="UP001198402">
    <property type="component" value="Unassembled WGS sequence"/>
</dbReference>
<evidence type="ECO:0000256" key="10">
    <source>
        <dbReference type="ARBA" id="ARBA00023201"/>
    </source>
</evidence>
<dbReference type="Gene3D" id="1.20.1730.10">
    <property type="entry name" value="Sodium/glucose cotransporter"/>
    <property type="match status" value="1"/>
</dbReference>
<gene>
    <name evidence="13" type="ORF">LBV24_13350</name>
</gene>
<feature type="transmembrane region" description="Helical" evidence="12">
    <location>
        <begin position="121"/>
        <end position="145"/>
    </location>
</feature>
<dbReference type="PANTHER" id="PTHR42985:SF40">
    <property type="entry name" value="LD47995P-RELATED"/>
    <property type="match status" value="1"/>
</dbReference>
<dbReference type="EMBL" id="JAIUJS010000009">
    <property type="protein sequence ID" value="MCA0154210.1"/>
    <property type="molecule type" value="Genomic_DNA"/>
</dbReference>
<evidence type="ECO:0000256" key="6">
    <source>
        <dbReference type="ARBA" id="ARBA00022989"/>
    </source>
</evidence>
<keyword evidence="4" id="KW-1003">Cell membrane</keyword>
<comment type="caution">
    <text evidence="13">The sequence shown here is derived from an EMBL/GenBank/DDBJ whole genome shotgun (WGS) entry which is preliminary data.</text>
</comment>
<evidence type="ECO:0000256" key="12">
    <source>
        <dbReference type="SAM" id="Phobius"/>
    </source>
</evidence>
<name>A0ABS7Y2P6_9FLAO</name>
<feature type="transmembrane region" description="Helical" evidence="12">
    <location>
        <begin position="151"/>
        <end position="171"/>
    </location>
</feature>
<feature type="transmembrane region" description="Helical" evidence="12">
    <location>
        <begin position="525"/>
        <end position="547"/>
    </location>
</feature>
<evidence type="ECO:0000313" key="14">
    <source>
        <dbReference type="Proteomes" id="UP001198402"/>
    </source>
</evidence>
<comment type="similarity">
    <text evidence="2 11">Belongs to the sodium:solute symporter (SSF) (TC 2.A.21) family.</text>
</comment>
<dbReference type="CDD" id="cd11494">
    <property type="entry name" value="SLC5sbd_NIS-like_u2"/>
    <property type="match status" value="1"/>
</dbReference>
<keyword evidence="9 12" id="KW-0472">Membrane</keyword>
<feature type="transmembrane region" description="Helical" evidence="12">
    <location>
        <begin position="46"/>
        <end position="66"/>
    </location>
</feature>
<comment type="subcellular location">
    <subcellularLocation>
        <location evidence="1">Cell membrane</location>
        <topology evidence="1">Multi-pass membrane protein</topology>
    </subcellularLocation>
</comment>
<dbReference type="PANTHER" id="PTHR42985">
    <property type="entry name" value="SODIUM-COUPLED MONOCARBOXYLATE TRANSPORTER"/>
    <property type="match status" value="1"/>
</dbReference>
<feature type="transmembrane region" description="Helical" evidence="12">
    <location>
        <begin position="235"/>
        <end position="254"/>
    </location>
</feature>
<keyword evidence="7" id="KW-0915">Sodium</keyword>
<dbReference type="Pfam" id="PF00474">
    <property type="entry name" value="SSF"/>
    <property type="match status" value="2"/>
</dbReference>
<organism evidence="13 14">
    <name type="scientific">Winogradskyella vincentii</name>
    <dbReference type="NCBI Taxonomy" id="2877122"/>
    <lineage>
        <taxon>Bacteria</taxon>
        <taxon>Pseudomonadati</taxon>
        <taxon>Bacteroidota</taxon>
        <taxon>Flavobacteriia</taxon>
        <taxon>Flavobacteriales</taxon>
        <taxon>Flavobacteriaceae</taxon>
        <taxon>Winogradskyella</taxon>
    </lineage>
</organism>
<evidence type="ECO:0000256" key="4">
    <source>
        <dbReference type="ARBA" id="ARBA00022475"/>
    </source>
</evidence>
<evidence type="ECO:0000256" key="3">
    <source>
        <dbReference type="ARBA" id="ARBA00022448"/>
    </source>
</evidence>
<accession>A0ABS7Y2P6</accession>
<keyword evidence="14" id="KW-1185">Reference proteome</keyword>
<feature type="transmembrane region" description="Helical" evidence="12">
    <location>
        <begin position="554"/>
        <end position="572"/>
    </location>
</feature>
<feature type="transmembrane region" description="Helical" evidence="12">
    <location>
        <begin position="584"/>
        <end position="603"/>
    </location>
</feature>
<keyword evidence="5 12" id="KW-0812">Transmembrane</keyword>
<keyword evidence="6 12" id="KW-1133">Transmembrane helix</keyword>
<dbReference type="RefSeq" id="WP_224479158.1">
    <property type="nucleotide sequence ID" value="NZ_JAIUJS010000009.1"/>
</dbReference>
<evidence type="ECO:0000256" key="7">
    <source>
        <dbReference type="ARBA" id="ARBA00023053"/>
    </source>
</evidence>
<keyword evidence="8" id="KW-0406">Ion transport</keyword>
<feature type="transmembrane region" description="Helical" evidence="12">
    <location>
        <begin position="78"/>
        <end position="100"/>
    </location>
</feature>
<keyword evidence="3" id="KW-0813">Transport</keyword>